<reference evidence="2" key="1">
    <citation type="submission" date="2015-06" db="EMBL/GenBank/DDBJ databases">
        <authorList>
            <person name="Hoefler B.C."/>
            <person name="Straight P.D."/>
        </authorList>
    </citation>
    <scope>NUCLEOTIDE SEQUENCE</scope>
</reference>
<dbReference type="InterPro" id="IPR005135">
    <property type="entry name" value="Endo/exonuclease/phosphatase"/>
</dbReference>
<accession>A0A0K8WLX9</accession>
<sequence>GSTCTNQRGKIIEDLLLAENLTILNDGSPTHFSPHNSFTNVDLVICSSAIAPKLNSQTLTDLYNSDHFPIITHLSTPLSRKGSAKPKILLDKANWSKFHQP</sequence>
<evidence type="ECO:0000313" key="2">
    <source>
        <dbReference type="EMBL" id="JAI52168.1"/>
    </source>
</evidence>
<evidence type="ECO:0000259" key="1">
    <source>
        <dbReference type="Pfam" id="PF14529"/>
    </source>
</evidence>
<gene>
    <name evidence="2" type="ORF">c0_g1_i1</name>
</gene>
<dbReference type="EMBL" id="GDHF01000146">
    <property type="protein sequence ID" value="JAI52168.1"/>
    <property type="molecule type" value="Transcribed_RNA"/>
</dbReference>
<dbReference type="Gene3D" id="3.60.10.10">
    <property type="entry name" value="Endonuclease/exonuclease/phosphatase"/>
    <property type="match status" value="1"/>
</dbReference>
<proteinExistence type="predicted"/>
<name>A0A0K8WLX9_BACLA</name>
<protein>
    <recommendedName>
        <fullName evidence="1">Endonuclease/exonuclease/phosphatase domain-containing protein</fullName>
    </recommendedName>
</protein>
<feature type="domain" description="Endonuclease/exonuclease/phosphatase" evidence="1">
    <location>
        <begin position="2"/>
        <end position="71"/>
    </location>
</feature>
<organism evidence="2">
    <name type="scientific">Bactrocera latifrons</name>
    <name type="common">Malaysian fruit fly</name>
    <name type="synonym">Chaetodacus latifrons</name>
    <dbReference type="NCBI Taxonomy" id="174628"/>
    <lineage>
        <taxon>Eukaryota</taxon>
        <taxon>Metazoa</taxon>
        <taxon>Ecdysozoa</taxon>
        <taxon>Arthropoda</taxon>
        <taxon>Hexapoda</taxon>
        <taxon>Insecta</taxon>
        <taxon>Pterygota</taxon>
        <taxon>Neoptera</taxon>
        <taxon>Endopterygota</taxon>
        <taxon>Diptera</taxon>
        <taxon>Brachycera</taxon>
        <taxon>Muscomorpha</taxon>
        <taxon>Tephritoidea</taxon>
        <taxon>Tephritidae</taxon>
        <taxon>Bactrocera</taxon>
        <taxon>Bactrocera</taxon>
    </lineage>
</organism>
<dbReference type="InterPro" id="IPR036691">
    <property type="entry name" value="Endo/exonu/phosph_ase_sf"/>
</dbReference>
<dbReference type="SUPFAM" id="SSF56219">
    <property type="entry name" value="DNase I-like"/>
    <property type="match status" value="1"/>
</dbReference>
<dbReference type="GO" id="GO:0003824">
    <property type="term" value="F:catalytic activity"/>
    <property type="evidence" value="ECO:0007669"/>
    <property type="project" value="InterPro"/>
</dbReference>
<dbReference type="Pfam" id="PF14529">
    <property type="entry name" value="Exo_endo_phos_2"/>
    <property type="match status" value="1"/>
</dbReference>
<feature type="non-terminal residue" evidence="2">
    <location>
        <position position="1"/>
    </location>
</feature>
<dbReference type="AlphaFoldDB" id="A0A0K8WLX9"/>